<sequence>MGDNFTHPTRKTQDNFTRFRFTQPLLSRFDPRGSNLSPAISKMYDDDKIDYERVKYLVTSVWVLNSRLIEACGYTTEEPEYLEEQIHLQDEMFKILNHPRDQAELSGSSKCKITSKTYRSTFKTIQITLSKQDTTMAEAAVRMIAYHYQKKNIVKWFNLFKDEDGFINCFQRIAFRIRTMKSLKAFLSTAFISIREIQLLPWKDAMYTTAKQRLLHAHVFRRKQYLD</sequence>
<evidence type="ECO:0000313" key="1">
    <source>
        <dbReference type="EMBL" id="POW06977.1"/>
    </source>
</evidence>
<evidence type="ECO:0000313" key="2">
    <source>
        <dbReference type="Proteomes" id="UP000238274"/>
    </source>
</evidence>
<gene>
    <name evidence="1" type="ORF">PSHT_10143</name>
</gene>
<dbReference type="EMBL" id="PKSM01000152">
    <property type="protein sequence ID" value="POW06977.1"/>
    <property type="molecule type" value="Genomic_DNA"/>
</dbReference>
<name>A0A2S4VBT3_9BASI</name>
<comment type="caution">
    <text evidence="1">The sequence shown here is derived from an EMBL/GenBank/DDBJ whole genome shotgun (WGS) entry which is preliminary data.</text>
</comment>
<accession>A0A2S4VBT3</accession>
<dbReference type="Proteomes" id="UP000238274">
    <property type="component" value="Unassembled WGS sequence"/>
</dbReference>
<reference evidence="1 2" key="1">
    <citation type="submission" date="2017-12" db="EMBL/GenBank/DDBJ databases">
        <title>Gene loss provides genomic basis for host adaptation in cereal stripe rust fungi.</title>
        <authorList>
            <person name="Xia C."/>
        </authorList>
    </citation>
    <scope>NUCLEOTIDE SEQUENCE [LARGE SCALE GENOMIC DNA]</scope>
    <source>
        <strain evidence="1 2">93TX-2</strain>
    </source>
</reference>
<dbReference type="AlphaFoldDB" id="A0A2S4VBT3"/>
<dbReference type="VEuPathDB" id="FungiDB:PSHT_10143"/>
<proteinExistence type="predicted"/>
<keyword evidence="2" id="KW-1185">Reference proteome</keyword>
<protein>
    <submittedName>
        <fullName evidence="1">Uncharacterized protein</fullName>
    </submittedName>
</protein>
<reference evidence="2" key="3">
    <citation type="journal article" date="2018" name="Mol. Plant Microbe Interact.">
        <title>Genome sequence resources for the wheat stripe rust pathogen (Puccinia striiformis f. sp. tritici) and the barley stripe rust pathogen (Puccinia striiformis f. sp. hordei).</title>
        <authorList>
            <person name="Xia C."/>
            <person name="Wang M."/>
            <person name="Yin C."/>
            <person name="Cornejo O.E."/>
            <person name="Hulbert S.H."/>
            <person name="Chen X."/>
        </authorList>
    </citation>
    <scope>NUCLEOTIDE SEQUENCE [LARGE SCALE GENOMIC DNA]</scope>
    <source>
        <strain evidence="2">93TX-2</strain>
    </source>
</reference>
<dbReference type="VEuPathDB" id="FungiDB:PSTT_06370"/>
<reference evidence="2" key="2">
    <citation type="journal article" date="2018" name="BMC Genomics">
        <title>Genomic insights into host adaptation between the wheat stripe rust pathogen (Puccinia striiformis f. sp. tritici) and the barley stripe rust pathogen (Puccinia striiformis f. sp. hordei).</title>
        <authorList>
            <person name="Xia C."/>
            <person name="Wang M."/>
            <person name="Yin C."/>
            <person name="Cornejo O.E."/>
            <person name="Hulbert S.H."/>
            <person name="Chen X."/>
        </authorList>
    </citation>
    <scope>NUCLEOTIDE SEQUENCE [LARGE SCALE GENOMIC DNA]</scope>
    <source>
        <strain evidence="2">93TX-2</strain>
    </source>
</reference>
<organism evidence="1 2">
    <name type="scientific">Puccinia striiformis</name>
    <dbReference type="NCBI Taxonomy" id="27350"/>
    <lineage>
        <taxon>Eukaryota</taxon>
        <taxon>Fungi</taxon>
        <taxon>Dikarya</taxon>
        <taxon>Basidiomycota</taxon>
        <taxon>Pucciniomycotina</taxon>
        <taxon>Pucciniomycetes</taxon>
        <taxon>Pucciniales</taxon>
        <taxon>Pucciniaceae</taxon>
        <taxon>Puccinia</taxon>
    </lineage>
</organism>